<dbReference type="GO" id="GO:0070204">
    <property type="term" value="F:2-succinyl-5-enolpyruvyl-6-hydroxy-3-cyclohexene-1-carboxylic-acid synthase activity"/>
    <property type="evidence" value="ECO:0007669"/>
    <property type="project" value="UniProtKB-UniRule"/>
</dbReference>
<dbReference type="GO" id="GO:0042372">
    <property type="term" value="P:phylloquinone biosynthetic process"/>
    <property type="evidence" value="ECO:0007669"/>
    <property type="project" value="UniProtKB-UniRule"/>
</dbReference>
<proteinExistence type="inferred from homology"/>
<comment type="cofactor">
    <cofactor evidence="6">
        <name>Mg(2+)</name>
        <dbReference type="ChEBI" id="CHEBI:18420"/>
    </cofactor>
    <cofactor evidence="6">
        <name>Mn(2+)</name>
        <dbReference type="ChEBI" id="CHEBI:29035"/>
    </cofactor>
</comment>
<evidence type="ECO:0000259" key="8">
    <source>
        <dbReference type="Pfam" id="PF02776"/>
    </source>
</evidence>
<dbReference type="InterPro" id="IPR004433">
    <property type="entry name" value="MenaQ_synth_MenD"/>
</dbReference>
<evidence type="ECO:0000256" key="6">
    <source>
        <dbReference type="HAMAP-Rule" id="MF_01659"/>
    </source>
</evidence>
<keyword evidence="3 6" id="KW-0460">Magnesium</keyword>
<protein>
    <recommendedName>
        <fullName evidence="6">2-succinyl-5-enolpyruvyl-6-hydroxy-3-cyclohexene-1-carboxylate synthase</fullName>
        <shortName evidence="6">SEPHCHC synthase</shortName>
        <ecNumber evidence="6">2.2.1.9</ecNumber>
    </recommendedName>
</protein>
<keyword evidence="2 6" id="KW-0479">Metal-binding</keyword>
<organism evidence="10 11">
    <name type="scientific">Shackletoniella antarctica</name>
    <dbReference type="NCBI Taxonomy" id="268115"/>
    <lineage>
        <taxon>Bacteria</taxon>
        <taxon>Bacillati</taxon>
        <taxon>Cyanobacteriota</taxon>
        <taxon>Cyanophyceae</taxon>
        <taxon>Oculatellales</taxon>
        <taxon>Oculatellaceae</taxon>
        <taxon>Shackletoniella</taxon>
    </lineage>
</organism>
<gene>
    <name evidence="6" type="primary">menD</name>
    <name evidence="10" type="ORF">DCF17_03490</name>
</gene>
<dbReference type="PANTHER" id="PTHR42916">
    <property type="entry name" value="2-SUCCINYL-5-ENOLPYRUVYL-6-HYDROXY-3-CYCLOHEXENE-1-CARBOXYLATE SYNTHASE"/>
    <property type="match status" value="1"/>
</dbReference>
<dbReference type="PANTHER" id="PTHR42916:SF1">
    <property type="entry name" value="PROTEIN PHYLLO, CHLOROPLASTIC"/>
    <property type="match status" value="1"/>
</dbReference>
<evidence type="ECO:0000256" key="3">
    <source>
        <dbReference type="ARBA" id="ARBA00022842"/>
    </source>
</evidence>
<dbReference type="HAMAP" id="MF_01659">
    <property type="entry name" value="MenD"/>
    <property type="match status" value="1"/>
</dbReference>
<dbReference type="EC" id="2.2.1.9" evidence="6"/>
<keyword evidence="4 6" id="KW-0786">Thiamine pyrophosphate</keyword>
<dbReference type="InterPro" id="IPR032264">
    <property type="entry name" value="MenD_middle"/>
</dbReference>
<sequence>MSFDFRNTNALWASVLAATLARLGLKTAVISPGSRSTPLTVALVQQPKIEAVPVLDERSAAFFALGVARRTGLPVALVCTSGTAGANYYPALIEARESRLPLLVFTADRPPELRDCASGQTIDQQRLFGTFPNWYTELAVPGAEVAMLRYLRQTLVQAWGRSLYPAAGPVHLNCPFRDPLEPLADDSVVHLKAELDDRFLMAVGLAVGGGPEPMGLAKSALPWLERWQGCDRTLIIAGPAQPVDALAYAKAVAALSGHLGCPVLAEGLSPLRNAAALNPNLVTTYDLALGQPDWMVDLVPEQVIQLGPLPTSKRLRQWLQATQPQRWVVEPTGANLDPLHGPTTPVPLSLETLALALTPDQPPRNTVYLEQWLALEARLRPHLDNALEAVEELFEGKVPWLLARCLPADTPLVIANSMPIRDVEWFWPPDYSRGDRGIRPYCNRGANGIDGTLSTALGVAHGGLPTVLLTGDLALLHDTNGWLSVPRLRGHLTVVVINNRGGGIFERLPIAQIAFAEENSLTAENLFEDFFATPQTVDLNRLCAAYGVSYERVETWGQLEASVASLPQRGVRVLEVRCDRKQSHARRQQLLTPPDHLAPKS</sequence>
<dbReference type="CDD" id="cd07037">
    <property type="entry name" value="TPP_PYR_MenD"/>
    <property type="match status" value="1"/>
</dbReference>
<dbReference type="InterPro" id="IPR029061">
    <property type="entry name" value="THDP-binding"/>
</dbReference>
<dbReference type="Pfam" id="PF16582">
    <property type="entry name" value="TPP_enzyme_M_2"/>
    <property type="match status" value="1"/>
</dbReference>
<dbReference type="GO" id="GO:0030976">
    <property type="term" value="F:thiamine pyrophosphate binding"/>
    <property type="evidence" value="ECO:0007669"/>
    <property type="project" value="UniProtKB-UniRule"/>
</dbReference>
<dbReference type="Gene3D" id="3.40.50.1220">
    <property type="entry name" value="TPP-binding domain"/>
    <property type="match status" value="1"/>
</dbReference>
<keyword evidence="1 6" id="KW-0808">Transferase</keyword>
<comment type="pathway">
    <text evidence="6">Cofactor biosynthesis; phylloquinone biosynthesis.</text>
</comment>
<name>A0A2W4WJN6_9CYAN</name>
<evidence type="ECO:0000256" key="2">
    <source>
        <dbReference type="ARBA" id="ARBA00022723"/>
    </source>
</evidence>
<comment type="cofactor">
    <cofactor evidence="6">
        <name>thiamine diphosphate</name>
        <dbReference type="ChEBI" id="CHEBI:58937"/>
    </cofactor>
    <text evidence="6">Binds 1 thiamine pyrophosphate per subunit.</text>
</comment>
<dbReference type="UniPathway" id="UPA01057">
    <property type="reaction ID" value="UER00164"/>
</dbReference>
<evidence type="ECO:0000259" key="9">
    <source>
        <dbReference type="Pfam" id="PF16582"/>
    </source>
</evidence>
<dbReference type="SUPFAM" id="SSF52518">
    <property type="entry name" value="Thiamin diphosphate-binding fold (THDP-binding)"/>
    <property type="match status" value="2"/>
</dbReference>
<dbReference type="EMBL" id="QBMN01000015">
    <property type="protein sequence ID" value="PZO44700.1"/>
    <property type="molecule type" value="Genomic_DNA"/>
</dbReference>
<dbReference type="GO" id="GO:0030145">
    <property type="term" value="F:manganese ion binding"/>
    <property type="evidence" value="ECO:0007669"/>
    <property type="project" value="UniProtKB-UniRule"/>
</dbReference>
<comment type="subunit">
    <text evidence="6">Homodimer.</text>
</comment>
<dbReference type="NCBIfam" id="TIGR00173">
    <property type="entry name" value="menD"/>
    <property type="match status" value="1"/>
</dbReference>
<keyword evidence="5 6" id="KW-0464">Manganese</keyword>
<evidence type="ECO:0000256" key="4">
    <source>
        <dbReference type="ARBA" id="ARBA00023052"/>
    </source>
</evidence>
<comment type="similarity">
    <text evidence="6">Belongs to the TPP enzyme family. MenD subfamily.</text>
</comment>
<evidence type="ECO:0000313" key="11">
    <source>
        <dbReference type="Proteomes" id="UP000249081"/>
    </source>
</evidence>
<dbReference type="PIRSF" id="PIRSF004983">
    <property type="entry name" value="MenD"/>
    <property type="match status" value="1"/>
</dbReference>
<evidence type="ECO:0000256" key="5">
    <source>
        <dbReference type="ARBA" id="ARBA00023211"/>
    </source>
</evidence>
<dbReference type="Gene3D" id="3.40.50.970">
    <property type="match status" value="2"/>
</dbReference>
<dbReference type="AlphaFoldDB" id="A0A2W4WJN6"/>
<comment type="function">
    <text evidence="6">Catalyzes the thiamine diphosphate-dependent decarboxylation of 2-oxoglutarate and the subsequent addition of the resulting succinic semialdehyde-thiamine pyrophosphate anion to isochorismate to yield 2-succinyl-5-enolpyruvyl-6-hydroxy-3-cyclohexene-1-carboxylate (SEPHCHC).</text>
</comment>
<dbReference type="Pfam" id="PF02776">
    <property type="entry name" value="TPP_enzyme_N"/>
    <property type="match status" value="1"/>
</dbReference>
<dbReference type="Proteomes" id="UP000249081">
    <property type="component" value="Unassembled WGS sequence"/>
</dbReference>
<dbReference type="UniPathway" id="UPA00995"/>
<dbReference type="GO" id="GO:0000287">
    <property type="term" value="F:magnesium ion binding"/>
    <property type="evidence" value="ECO:0007669"/>
    <property type="project" value="UniProtKB-UniRule"/>
</dbReference>
<dbReference type="Pfam" id="PF02775">
    <property type="entry name" value="TPP_enzyme_C"/>
    <property type="match status" value="1"/>
</dbReference>
<dbReference type="InterPro" id="IPR012001">
    <property type="entry name" value="Thiamin_PyroP_enz_TPP-bd_dom"/>
</dbReference>
<reference evidence="10 11" key="2">
    <citation type="submission" date="2018-06" db="EMBL/GenBank/DDBJ databases">
        <title>Metagenomic assembly of (sub)arctic Cyanobacteria and their associated microbiome from non-axenic cultures.</title>
        <authorList>
            <person name="Baurain D."/>
        </authorList>
    </citation>
    <scope>NUCLEOTIDE SEQUENCE [LARGE SCALE GENOMIC DNA]</scope>
    <source>
        <strain evidence="10">ULC041bin1</strain>
    </source>
</reference>
<comment type="caution">
    <text evidence="10">The sequence shown here is derived from an EMBL/GenBank/DDBJ whole genome shotgun (WGS) entry which is preliminary data.</text>
</comment>
<dbReference type="InterPro" id="IPR011766">
    <property type="entry name" value="TPP_enzyme_TPP-bd"/>
</dbReference>
<comment type="pathway">
    <text evidence="6">Quinol/quinone metabolism; 1,4-dihydroxy-2-naphthoate biosynthesis; 1,4-dihydroxy-2-naphthoate from chorismate: step 2/7.</text>
</comment>
<reference evidence="11" key="1">
    <citation type="submission" date="2018-04" db="EMBL/GenBank/DDBJ databases">
        <authorList>
            <person name="Cornet L."/>
        </authorList>
    </citation>
    <scope>NUCLEOTIDE SEQUENCE [LARGE SCALE GENOMIC DNA]</scope>
</reference>
<dbReference type="GO" id="GO:0009234">
    <property type="term" value="P:menaquinone biosynthetic process"/>
    <property type="evidence" value="ECO:0007669"/>
    <property type="project" value="InterPro"/>
</dbReference>
<evidence type="ECO:0000256" key="1">
    <source>
        <dbReference type="ARBA" id="ARBA00022679"/>
    </source>
</evidence>
<feature type="domain" description="Thiamine pyrophosphate enzyme N-terminal TPP-binding" evidence="8">
    <location>
        <begin position="13"/>
        <end position="125"/>
    </location>
</feature>
<dbReference type="CDD" id="cd02009">
    <property type="entry name" value="TPP_SHCHC_synthase"/>
    <property type="match status" value="1"/>
</dbReference>
<feature type="domain" description="Menaquinone biosynthesis protein MenD middle" evidence="9">
    <location>
        <begin position="232"/>
        <end position="412"/>
    </location>
</feature>
<accession>A0A2W4WJN6</accession>
<evidence type="ECO:0000313" key="10">
    <source>
        <dbReference type="EMBL" id="PZO44700.1"/>
    </source>
</evidence>
<comment type="catalytic activity">
    <reaction evidence="6">
        <text>isochorismate + 2-oxoglutarate + H(+) = 5-enolpyruvoyl-6-hydroxy-2-succinyl-cyclohex-3-ene-1-carboxylate + CO2</text>
        <dbReference type="Rhea" id="RHEA:25593"/>
        <dbReference type="ChEBI" id="CHEBI:15378"/>
        <dbReference type="ChEBI" id="CHEBI:16526"/>
        <dbReference type="ChEBI" id="CHEBI:16810"/>
        <dbReference type="ChEBI" id="CHEBI:29780"/>
        <dbReference type="ChEBI" id="CHEBI:58818"/>
        <dbReference type="EC" id="2.2.1.9"/>
    </reaction>
</comment>
<feature type="domain" description="Thiamine pyrophosphate enzyme TPP-binding" evidence="7">
    <location>
        <begin position="452"/>
        <end position="574"/>
    </location>
</feature>
<evidence type="ECO:0000259" key="7">
    <source>
        <dbReference type="Pfam" id="PF02775"/>
    </source>
</evidence>